<keyword evidence="4" id="KW-1185">Reference proteome</keyword>
<dbReference type="PANTHER" id="PTHR10039">
    <property type="entry name" value="AMELOGENIN"/>
    <property type="match status" value="1"/>
</dbReference>
<evidence type="ECO:0000256" key="1">
    <source>
        <dbReference type="ARBA" id="ARBA00022737"/>
    </source>
</evidence>
<name>A0A2V1D4G2_9PLEO</name>
<dbReference type="SUPFAM" id="SSF52540">
    <property type="entry name" value="P-loop containing nucleoside triphosphate hydrolases"/>
    <property type="match status" value="1"/>
</dbReference>
<reference evidence="3 4" key="1">
    <citation type="journal article" date="2018" name="Sci. Rep.">
        <title>Comparative genomics provides insights into the lifestyle and reveals functional heterogeneity of dark septate endophytic fungi.</title>
        <authorList>
            <person name="Knapp D.G."/>
            <person name="Nemeth J.B."/>
            <person name="Barry K."/>
            <person name="Hainaut M."/>
            <person name="Henrissat B."/>
            <person name="Johnson J."/>
            <person name="Kuo A."/>
            <person name="Lim J.H.P."/>
            <person name="Lipzen A."/>
            <person name="Nolan M."/>
            <person name="Ohm R.A."/>
            <person name="Tamas L."/>
            <person name="Grigoriev I.V."/>
            <person name="Spatafora J.W."/>
            <person name="Nagy L.G."/>
            <person name="Kovacs G.M."/>
        </authorList>
    </citation>
    <scope>NUCLEOTIDE SEQUENCE [LARGE SCALE GENOMIC DNA]</scope>
    <source>
        <strain evidence="3 4">DSE2036</strain>
    </source>
</reference>
<sequence length="940" mass="108192">MDPISILSVATAVVTFTDFSAKIISRCREIRNTGKGAPEEMESLTAAAEDLLKASSGAREKLKDLRASYPDHTDTLERLTSECAATEKKMKDFSARLNVPPRGFLKKYTSPLVVAVRSSWSKAELEDWDRQLSRVREQITLVVLTCIWEDTKLARERAGQTDEGIQKILEDISRIGYDAEAVKISPNRSEEKTSYEALWETTDLVDFQKDSGPLHFPQTPAIVSDVEARILQSLSFQEMSDRGDRIATAYPTTFEWLFKEHLPVNGIKDPQHTGFSQWLRGQNRTVFWICGKPASGKSTLMKFISRHDSLSQNLRTWARRGRLHIATFYFWGPGSTIQRSRNGLLRALLHQLLSERPELISAVAPRRHMFFSLLEVRQASFNPEWSWTELCECFYRFASYARQTNTRVALFIDGLDEYGGNTEELTSFLLDLHRDFDLKLCVSSRPWNVFTDAFRQSASLTMERLTGPDIEIYVEQKLCKSPAIEDLRFVMPKEIDQLISEIKTKAKGVFLWVVLVVEQLIQTSREDPRFGSIREVFDGLPDELETLYNRILGQIGTEKQLIASRLYQLVMEWKRTWNGQIPAIFLWLAINIADPTDRSVYPGLDMEEGMMKPLDRLLKGHTRGILQVSENNEEYTVDFLHRTAFEWLRMERNWSQIREQGGANYQAMLYILRVLVSHICSVKESPFHVFEHYLARIFMLASEIPDTLEGRSQLVHIIDDIDQRCFDNLVRDRNSHLTPTFGMELKDLRDIPHFAVNIMTYAAAWSCCTYLHGKLDTMEPIKKRSFFSTPRQATLEPLLNMAMGSFGNCPAKASSSVRESRRPSIWQTSKRLRTIHFLLQRGAKISRSMSRRLGNVRFTNSTLEQTYVEILQEVRSSRNMANSLAKQLLKHFPANLVATSRSEDEYPDFFIRTYTVIQDSEGLNYRKRSLNLPFSTSFHS</sequence>
<evidence type="ECO:0000259" key="2">
    <source>
        <dbReference type="Pfam" id="PF24883"/>
    </source>
</evidence>
<feature type="domain" description="Nephrocystin 3-like N-terminal" evidence="2">
    <location>
        <begin position="271"/>
        <end position="445"/>
    </location>
</feature>
<dbReference type="Pfam" id="PF24883">
    <property type="entry name" value="NPHP3_N"/>
    <property type="match status" value="1"/>
</dbReference>
<dbReference type="EMBL" id="KZ805631">
    <property type="protein sequence ID" value="PVH92937.1"/>
    <property type="molecule type" value="Genomic_DNA"/>
</dbReference>
<evidence type="ECO:0000313" key="3">
    <source>
        <dbReference type="EMBL" id="PVH92937.1"/>
    </source>
</evidence>
<dbReference type="AlphaFoldDB" id="A0A2V1D4G2"/>
<dbReference type="Proteomes" id="UP000244855">
    <property type="component" value="Unassembled WGS sequence"/>
</dbReference>
<accession>A0A2V1D4G2</accession>
<dbReference type="STRING" id="97972.A0A2V1D4G2"/>
<dbReference type="InterPro" id="IPR056884">
    <property type="entry name" value="NPHP3-like_N"/>
</dbReference>
<protein>
    <recommendedName>
        <fullName evidence="2">Nephrocystin 3-like N-terminal domain-containing protein</fullName>
    </recommendedName>
</protein>
<evidence type="ECO:0000313" key="4">
    <source>
        <dbReference type="Proteomes" id="UP000244855"/>
    </source>
</evidence>
<dbReference type="OrthoDB" id="443402at2759"/>
<organism evidence="3 4">
    <name type="scientific">Periconia macrospinosa</name>
    <dbReference type="NCBI Taxonomy" id="97972"/>
    <lineage>
        <taxon>Eukaryota</taxon>
        <taxon>Fungi</taxon>
        <taxon>Dikarya</taxon>
        <taxon>Ascomycota</taxon>
        <taxon>Pezizomycotina</taxon>
        <taxon>Dothideomycetes</taxon>
        <taxon>Pleosporomycetidae</taxon>
        <taxon>Pleosporales</taxon>
        <taxon>Massarineae</taxon>
        <taxon>Periconiaceae</taxon>
        <taxon>Periconia</taxon>
    </lineage>
</organism>
<dbReference type="PANTHER" id="PTHR10039:SF5">
    <property type="entry name" value="NACHT DOMAIN-CONTAINING PROTEIN"/>
    <property type="match status" value="1"/>
</dbReference>
<dbReference type="Gene3D" id="3.40.50.300">
    <property type="entry name" value="P-loop containing nucleotide triphosphate hydrolases"/>
    <property type="match status" value="1"/>
</dbReference>
<dbReference type="InterPro" id="IPR027417">
    <property type="entry name" value="P-loop_NTPase"/>
</dbReference>
<gene>
    <name evidence="3" type="ORF">DM02DRAFT_575040</name>
</gene>
<proteinExistence type="predicted"/>
<keyword evidence="1" id="KW-0677">Repeat</keyword>